<feature type="binding site" evidence="5">
    <location>
        <position position="75"/>
    </location>
    <ligand>
        <name>Zn(2+)</name>
        <dbReference type="ChEBI" id="CHEBI:29105"/>
    </ligand>
</feature>
<evidence type="ECO:0000313" key="7">
    <source>
        <dbReference type="Proteomes" id="UP000244727"/>
    </source>
</evidence>
<keyword evidence="2 5" id="KW-0533">Nickel</keyword>
<dbReference type="GO" id="GO:0051604">
    <property type="term" value="P:protein maturation"/>
    <property type="evidence" value="ECO:0007669"/>
    <property type="project" value="InterPro"/>
</dbReference>
<dbReference type="GeneID" id="36510964"/>
<dbReference type="PANTHER" id="PTHR34535">
    <property type="entry name" value="HYDROGENASE MATURATION FACTOR HYPA"/>
    <property type="match status" value="1"/>
</dbReference>
<reference evidence="6 7" key="1">
    <citation type="submission" date="2018-04" db="EMBL/GenBank/DDBJ databases">
        <title>Halococcoides cellulosivorans gen. nov., sp. nov., an extremely halophilic cellulose-utilizing haloarchaeon from hypersaline lakes.</title>
        <authorList>
            <person name="Sorokin D.Y."/>
            <person name="Toshchakov S.V."/>
            <person name="Samarov N.I."/>
            <person name="Korzhenkov A."/>
            <person name="Kublanov I.V."/>
        </authorList>
    </citation>
    <scope>NUCLEOTIDE SEQUENCE [LARGE SCALE GENOMIC DNA]</scope>
    <source>
        <strain evidence="6 7">HArcel1</strain>
    </source>
</reference>
<dbReference type="PROSITE" id="PS01249">
    <property type="entry name" value="HYPA"/>
    <property type="match status" value="1"/>
</dbReference>
<evidence type="ECO:0000313" key="6">
    <source>
        <dbReference type="EMBL" id="AWB26326.1"/>
    </source>
</evidence>
<dbReference type="GO" id="GO:0008270">
    <property type="term" value="F:zinc ion binding"/>
    <property type="evidence" value="ECO:0007669"/>
    <property type="project" value="UniProtKB-UniRule"/>
</dbReference>
<sequence length="130" mass="13899">MHEFSIATGIVDVVREEATDHGADRVESITVAVGEASHVNPEQLETCLTVATEDTIAADATLDIETVEPYGSCSCGWAGRPETSDRALAYAPDLRCPECEARIDLEEGDGCRVMELAVPSEDADETETTP</sequence>
<dbReference type="EMBL" id="CP028858">
    <property type="protein sequence ID" value="AWB26326.1"/>
    <property type="molecule type" value="Genomic_DNA"/>
</dbReference>
<keyword evidence="3 5" id="KW-0479">Metal-binding</keyword>
<keyword evidence="7" id="KW-1185">Reference proteome</keyword>
<dbReference type="KEGG" id="harc:HARCEL1_00615"/>
<protein>
    <recommendedName>
        <fullName evidence="5">Hydrogenase maturation factor HypA</fullName>
    </recommendedName>
</protein>
<proteinExistence type="inferred from homology"/>
<dbReference type="RefSeq" id="WP_108380695.1">
    <property type="nucleotide sequence ID" value="NZ_CP028858.1"/>
</dbReference>
<dbReference type="Proteomes" id="UP000244727">
    <property type="component" value="Chromosome"/>
</dbReference>
<feature type="binding site" evidence="5">
    <location>
        <position position="99"/>
    </location>
    <ligand>
        <name>Zn(2+)</name>
        <dbReference type="ChEBI" id="CHEBI:29105"/>
    </ligand>
</feature>
<dbReference type="Pfam" id="PF01155">
    <property type="entry name" value="HypA"/>
    <property type="match status" value="1"/>
</dbReference>
<feature type="binding site" evidence="5">
    <location>
        <position position="2"/>
    </location>
    <ligand>
        <name>Ni(2+)</name>
        <dbReference type="ChEBI" id="CHEBI:49786"/>
    </ligand>
</feature>
<dbReference type="GO" id="GO:0016151">
    <property type="term" value="F:nickel cation binding"/>
    <property type="evidence" value="ECO:0007669"/>
    <property type="project" value="UniProtKB-UniRule"/>
</dbReference>
<dbReference type="InterPro" id="IPR020538">
    <property type="entry name" value="Hydgase_Ni_incorp_HypA/HybF_CS"/>
</dbReference>
<evidence type="ECO:0000256" key="2">
    <source>
        <dbReference type="ARBA" id="ARBA00022596"/>
    </source>
</evidence>
<accession>A0A2R4WXR4</accession>
<feature type="binding site" evidence="5">
    <location>
        <position position="73"/>
    </location>
    <ligand>
        <name>Zn(2+)</name>
        <dbReference type="ChEBI" id="CHEBI:29105"/>
    </ligand>
</feature>
<dbReference type="PANTHER" id="PTHR34535:SF3">
    <property type="entry name" value="HYDROGENASE MATURATION FACTOR HYPA"/>
    <property type="match status" value="1"/>
</dbReference>
<dbReference type="PIRSF" id="PIRSF004761">
    <property type="entry name" value="Hydrgn_mat_HypA"/>
    <property type="match status" value="1"/>
</dbReference>
<organism evidence="6 7">
    <name type="scientific">Halococcoides cellulosivorans</name>
    <dbReference type="NCBI Taxonomy" id="1679096"/>
    <lineage>
        <taxon>Archaea</taxon>
        <taxon>Methanobacteriati</taxon>
        <taxon>Methanobacteriota</taxon>
        <taxon>Stenosarchaea group</taxon>
        <taxon>Halobacteria</taxon>
        <taxon>Halobacteriales</taxon>
        <taxon>Haloarculaceae</taxon>
        <taxon>Halococcoides</taxon>
    </lineage>
</organism>
<feature type="binding site" evidence="5">
    <location>
        <position position="96"/>
    </location>
    <ligand>
        <name>Zn(2+)</name>
        <dbReference type="ChEBI" id="CHEBI:29105"/>
    </ligand>
</feature>
<evidence type="ECO:0000256" key="1">
    <source>
        <dbReference type="ARBA" id="ARBA00010748"/>
    </source>
</evidence>
<evidence type="ECO:0000256" key="3">
    <source>
        <dbReference type="ARBA" id="ARBA00022723"/>
    </source>
</evidence>
<dbReference type="HAMAP" id="MF_00213">
    <property type="entry name" value="HypA_HybF"/>
    <property type="match status" value="1"/>
</dbReference>
<dbReference type="Gene3D" id="3.30.2320.80">
    <property type="match status" value="1"/>
</dbReference>
<dbReference type="InterPro" id="IPR000688">
    <property type="entry name" value="HypA/HybF"/>
</dbReference>
<evidence type="ECO:0000256" key="4">
    <source>
        <dbReference type="ARBA" id="ARBA00022833"/>
    </source>
</evidence>
<name>A0A2R4WXR4_9EURY</name>
<comment type="function">
    <text evidence="5">Involved in the maturation of [NiFe] hydrogenases. Required for nickel insertion into the metal center of the hydrogenase.</text>
</comment>
<comment type="similarity">
    <text evidence="1 5">Belongs to the HypA/HybF family.</text>
</comment>
<keyword evidence="4 5" id="KW-0862">Zinc</keyword>
<gene>
    <name evidence="5" type="primary">hypA</name>
    <name evidence="6" type="ORF">HARCEL1_00615</name>
</gene>
<evidence type="ECO:0000256" key="5">
    <source>
        <dbReference type="HAMAP-Rule" id="MF_00213"/>
    </source>
</evidence>
<dbReference type="AlphaFoldDB" id="A0A2R4WXR4"/>